<accession>X1FQB0</accession>
<organism evidence="1">
    <name type="scientific">marine sediment metagenome</name>
    <dbReference type="NCBI Taxonomy" id="412755"/>
    <lineage>
        <taxon>unclassified sequences</taxon>
        <taxon>metagenomes</taxon>
        <taxon>ecological metagenomes</taxon>
    </lineage>
</organism>
<evidence type="ECO:0000313" key="1">
    <source>
        <dbReference type="EMBL" id="GAH31529.1"/>
    </source>
</evidence>
<name>X1FQB0_9ZZZZ</name>
<dbReference type="AlphaFoldDB" id="X1FQB0"/>
<feature type="non-terminal residue" evidence="1">
    <location>
        <position position="1"/>
    </location>
</feature>
<dbReference type="EMBL" id="BARU01014165">
    <property type="protein sequence ID" value="GAH31529.1"/>
    <property type="molecule type" value="Genomic_DNA"/>
</dbReference>
<proteinExistence type="predicted"/>
<sequence>CCYRWYLQTDVSRFLIKFRERKNKGRIKFEFKVGDKVF</sequence>
<gene>
    <name evidence="1" type="ORF">S03H2_25163</name>
</gene>
<reference evidence="1" key="1">
    <citation type="journal article" date="2014" name="Front. Microbiol.">
        <title>High frequency of phylogenetically diverse reductive dehalogenase-homologous genes in deep subseafloor sedimentary metagenomes.</title>
        <authorList>
            <person name="Kawai M."/>
            <person name="Futagami T."/>
            <person name="Toyoda A."/>
            <person name="Takaki Y."/>
            <person name="Nishi S."/>
            <person name="Hori S."/>
            <person name="Arai W."/>
            <person name="Tsubouchi T."/>
            <person name="Morono Y."/>
            <person name="Uchiyama I."/>
            <person name="Ito T."/>
            <person name="Fujiyama A."/>
            <person name="Inagaki F."/>
            <person name="Takami H."/>
        </authorList>
    </citation>
    <scope>NUCLEOTIDE SEQUENCE</scope>
    <source>
        <strain evidence="1">Expedition CK06-06</strain>
    </source>
</reference>
<comment type="caution">
    <text evidence="1">The sequence shown here is derived from an EMBL/GenBank/DDBJ whole genome shotgun (WGS) entry which is preliminary data.</text>
</comment>
<protein>
    <submittedName>
        <fullName evidence="1">Uncharacterized protein</fullName>
    </submittedName>
</protein>